<protein>
    <submittedName>
        <fullName evidence="6">Methyltransferase domain-containing protein</fullName>
    </submittedName>
</protein>
<dbReference type="GO" id="GO:0008168">
    <property type="term" value="F:methyltransferase activity"/>
    <property type="evidence" value="ECO:0007669"/>
    <property type="project" value="UniProtKB-KW"/>
</dbReference>
<dbReference type="PANTHER" id="PTHR43464:SF19">
    <property type="entry name" value="UBIQUINONE BIOSYNTHESIS O-METHYLTRANSFERASE, MITOCHONDRIAL"/>
    <property type="match status" value="1"/>
</dbReference>
<dbReference type="Pfam" id="PF13649">
    <property type="entry name" value="Methyltransf_25"/>
    <property type="match status" value="1"/>
</dbReference>
<keyword evidence="3" id="KW-0949">S-adenosyl-L-methionine</keyword>
<dbReference type="InterPro" id="IPR041698">
    <property type="entry name" value="Methyltransf_25"/>
</dbReference>
<sequence>MTRSAAEGDVPTTPHDPVGGAQPYYAHAADQLAQRYESLTFESVHAEILHLLPDAPVRVADIGAGTGRDAAALAGRGHEVTAVEPVRELRLVAQRLHGDAPIDWVEDSLPGLRGLEGDFGLILLSAVWMHLDEQERADAMRRLAELLSPGGLLIISLRHGPPPSDRKMFDVPADETANLAQECGLDVLHLGGGQDQLGRDDVRWSELALRKEHA</sequence>
<evidence type="ECO:0000256" key="2">
    <source>
        <dbReference type="ARBA" id="ARBA00022679"/>
    </source>
</evidence>
<keyword evidence="1 6" id="KW-0489">Methyltransferase</keyword>
<dbReference type="Proteomes" id="UP000199155">
    <property type="component" value="Unassembled WGS sequence"/>
</dbReference>
<gene>
    <name evidence="6" type="ORF">SAMN05421806_102277</name>
</gene>
<dbReference type="InterPro" id="IPR029063">
    <property type="entry name" value="SAM-dependent_MTases_sf"/>
</dbReference>
<keyword evidence="7" id="KW-1185">Reference proteome</keyword>
<proteinExistence type="predicted"/>
<evidence type="ECO:0000259" key="5">
    <source>
        <dbReference type="Pfam" id="PF13649"/>
    </source>
</evidence>
<keyword evidence="2 6" id="KW-0808">Transferase</keyword>
<dbReference type="CDD" id="cd02440">
    <property type="entry name" value="AdoMet_MTases"/>
    <property type="match status" value="1"/>
</dbReference>
<dbReference type="AlphaFoldDB" id="A0A1G8W7G4"/>
<evidence type="ECO:0000313" key="7">
    <source>
        <dbReference type="Proteomes" id="UP000199155"/>
    </source>
</evidence>
<dbReference type="EMBL" id="FNFF01000002">
    <property type="protein sequence ID" value="SDJ74037.1"/>
    <property type="molecule type" value="Genomic_DNA"/>
</dbReference>
<accession>A0A1G8W7G4</accession>
<dbReference type="GO" id="GO:0032259">
    <property type="term" value="P:methylation"/>
    <property type="evidence" value="ECO:0007669"/>
    <property type="project" value="UniProtKB-KW"/>
</dbReference>
<feature type="domain" description="Methyltransferase" evidence="5">
    <location>
        <begin position="59"/>
        <end position="151"/>
    </location>
</feature>
<dbReference type="PANTHER" id="PTHR43464">
    <property type="entry name" value="METHYLTRANSFERASE"/>
    <property type="match status" value="1"/>
</dbReference>
<evidence type="ECO:0000313" key="6">
    <source>
        <dbReference type="EMBL" id="SDJ74037.1"/>
    </source>
</evidence>
<feature type="region of interest" description="Disordered" evidence="4">
    <location>
        <begin position="1"/>
        <end position="22"/>
    </location>
</feature>
<name>A0A1G8W7G4_9ACTN</name>
<organism evidence="6 7">
    <name type="scientific">Streptomyces indicus</name>
    <dbReference type="NCBI Taxonomy" id="417292"/>
    <lineage>
        <taxon>Bacteria</taxon>
        <taxon>Bacillati</taxon>
        <taxon>Actinomycetota</taxon>
        <taxon>Actinomycetes</taxon>
        <taxon>Kitasatosporales</taxon>
        <taxon>Streptomycetaceae</taxon>
        <taxon>Streptomyces</taxon>
    </lineage>
</organism>
<dbReference type="RefSeq" id="WP_093608051.1">
    <property type="nucleotide sequence ID" value="NZ_FNFF01000002.1"/>
</dbReference>
<dbReference type="STRING" id="417292.SAMN05421806_102277"/>
<reference evidence="6 7" key="1">
    <citation type="submission" date="2016-10" db="EMBL/GenBank/DDBJ databases">
        <authorList>
            <person name="de Groot N.N."/>
        </authorList>
    </citation>
    <scope>NUCLEOTIDE SEQUENCE [LARGE SCALE GENOMIC DNA]</scope>
    <source>
        <strain evidence="6 7">CGMCC 4.5727</strain>
    </source>
</reference>
<evidence type="ECO:0000256" key="3">
    <source>
        <dbReference type="ARBA" id="ARBA00022691"/>
    </source>
</evidence>
<dbReference type="Gene3D" id="3.40.50.150">
    <property type="entry name" value="Vaccinia Virus protein VP39"/>
    <property type="match status" value="1"/>
</dbReference>
<dbReference type="SUPFAM" id="SSF53335">
    <property type="entry name" value="S-adenosyl-L-methionine-dependent methyltransferases"/>
    <property type="match status" value="1"/>
</dbReference>
<dbReference type="OrthoDB" id="9810615at2"/>
<evidence type="ECO:0000256" key="1">
    <source>
        <dbReference type="ARBA" id="ARBA00022603"/>
    </source>
</evidence>
<evidence type="ECO:0000256" key="4">
    <source>
        <dbReference type="SAM" id="MobiDB-lite"/>
    </source>
</evidence>